<dbReference type="KEGG" id="ssai:N0B31_18975"/>
<dbReference type="InterPro" id="IPR012041">
    <property type="entry name" value="Znf_CPxCG-like"/>
</dbReference>
<protein>
    <recommendedName>
        <fullName evidence="3">Archaeal Zn-finger protein</fullName>
    </recommendedName>
</protein>
<dbReference type="GeneID" id="74944551"/>
<sequence>MSHATDRVAVPCPSCSPGAETAHEVLNEGGHATVRCSECGHVHKTELEEEPSIERRVVVSQDGDSFTAYGEMHPDDELERGDEFLLETDEAIFQVRITDIEVADGGRTHRADATDVKTVWTRAVGNVAVDLTLHPRNGKHDSSRSVKIQVPGDDEFVVGETTEYGEEEFTVQQILVRDDIYDYKFQRLEQNGDAVLAKDVKRVYAIDENATSAWSAW</sequence>
<evidence type="ECO:0000313" key="1">
    <source>
        <dbReference type="EMBL" id="UWM54188.1"/>
    </source>
</evidence>
<dbReference type="RefSeq" id="WP_260593182.1">
    <property type="nucleotide sequence ID" value="NZ_CP104003.1"/>
</dbReference>
<keyword evidence="2" id="KW-1185">Reference proteome</keyword>
<organism evidence="1 2">
    <name type="scientific">Salinirubellus salinus</name>
    <dbReference type="NCBI Taxonomy" id="1364945"/>
    <lineage>
        <taxon>Archaea</taxon>
        <taxon>Methanobacteriati</taxon>
        <taxon>Methanobacteriota</taxon>
        <taxon>Stenosarchaea group</taxon>
        <taxon>Halobacteria</taxon>
        <taxon>Halobacteriales</taxon>
        <taxon>Natronomonadaceae</taxon>
        <taxon>Salinirubellus</taxon>
    </lineage>
</organism>
<accession>A0A9E7R3N3</accession>
<evidence type="ECO:0000313" key="2">
    <source>
        <dbReference type="Proteomes" id="UP001057580"/>
    </source>
</evidence>
<dbReference type="Pfam" id="PF19769">
    <property type="entry name" value="CPxCG_zf"/>
    <property type="match status" value="1"/>
</dbReference>
<dbReference type="PIRSF" id="PIRSF015877">
    <property type="entry name" value="UCP015877"/>
    <property type="match status" value="1"/>
</dbReference>
<dbReference type="AlphaFoldDB" id="A0A9E7R3N3"/>
<proteinExistence type="predicted"/>
<dbReference type="EMBL" id="CP104003">
    <property type="protein sequence ID" value="UWM54188.1"/>
    <property type="molecule type" value="Genomic_DNA"/>
</dbReference>
<dbReference type="PANTHER" id="PTHR42195:SF1">
    <property type="entry name" value="ZINC FINGER PROTEIN"/>
    <property type="match status" value="1"/>
</dbReference>
<dbReference type="Proteomes" id="UP001057580">
    <property type="component" value="Chromosome"/>
</dbReference>
<evidence type="ECO:0008006" key="3">
    <source>
        <dbReference type="Google" id="ProtNLM"/>
    </source>
</evidence>
<name>A0A9E7R3N3_9EURY</name>
<reference evidence="1" key="1">
    <citation type="submission" date="2022-09" db="EMBL/GenBank/DDBJ databases">
        <title>Diverse halophilic archaea isolated from saline environments.</title>
        <authorList>
            <person name="Cui H.-L."/>
        </authorList>
    </citation>
    <scope>NUCLEOTIDE SEQUENCE</scope>
    <source>
        <strain evidence="1">ZS-35-S2</strain>
    </source>
</reference>
<gene>
    <name evidence="1" type="ORF">N0B31_18975</name>
</gene>
<dbReference type="PANTHER" id="PTHR42195">
    <property type="entry name" value="UCP015877 FAMILY PROTEIN"/>
    <property type="match status" value="1"/>
</dbReference>